<evidence type="ECO:0000256" key="2">
    <source>
        <dbReference type="SAM" id="Phobius"/>
    </source>
</evidence>
<name>A0ABU3KCD3_9BACT</name>
<feature type="transmembrane region" description="Helical" evidence="2">
    <location>
        <begin position="20"/>
        <end position="40"/>
    </location>
</feature>
<keyword evidence="2" id="KW-1133">Transmembrane helix</keyword>
<sequence length="335" mass="37729">MFHTSWFTIRTFLRDAGGSLYHIFIVALSAGIALLLPLGAKQFLTFWSHVEHDKFSIICMEMTVAVLLIAVLSYIHRSIRDRSMAAVATGAGLVSFFPKRTPAAQHHIKQLKEEQGTGRTIMVIGSSGYSTFVDQVGDLSSVLDKCLGAKILLVNPNGQEASARIQAMGHPQHTLATFREEIRQSIDLLKRLKAMGKAVKLKLYADPPLIKMVILGDYLWLQHYHADLDIQDMPEYVMRHNRKDHGLYTLYAHYFENRWESTEIPEYDLETDELVYRSRGGKEIRREQFESQAAAEESRATGKLLHINPDPPRLTASASLMNPLCKASESSESQG</sequence>
<reference evidence="3 4" key="1">
    <citation type="journal article" date="2023" name="ISME J.">
        <title>Cultivation and genomic characterization of novel and ubiquitous marine nitrite-oxidizing bacteria from the Nitrospirales.</title>
        <authorList>
            <person name="Mueller A.J."/>
            <person name="Daebeler A."/>
            <person name="Herbold C.W."/>
            <person name="Kirkegaard R.H."/>
            <person name="Daims H."/>
        </authorList>
    </citation>
    <scope>NUCLEOTIDE SEQUENCE [LARGE SCALE GENOMIC DNA]</scope>
    <source>
        <strain evidence="3 4">EB</strain>
    </source>
</reference>
<feature type="region of interest" description="Disordered" evidence="1">
    <location>
        <begin position="287"/>
        <end position="335"/>
    </location>
</feature>
<accession>A0ABU3KCD3</accession>
<keyword evidence="2" id="KW-0472">Membrane</keyword>
<dbReference type="EMBL" id="JAQOUE010000002">
    <property type="protein sequence ID" value="MDT7044058.1"/>
    <property type="molecule type" value="Genomic_DNA"/>
</dbReference>
<protein>
    <submittedName>
        <fullName evidence="3">Uncharacterized protein</fullName>
    </submittedName>
</protein>
<gene>
    <name evidence="3" type="ORF">PPG34_17035</name>
</gene>
<evidence type="ECO:0000256" key="1">
    <source>
        <dbReference type="SAM" id="MobiDB-lite"/>
    </source>
</evidence>
<keyword evidence="4" id="KW-1185">Reference proteome</keyword>
<dbReference type="RefSeq" id="WP_313834644.1">
    <property type="nucleotide sequence ID" value="NZ_JAQOUE010000002.1"/>
</dbReference>
<keyword evidence="2" id="KW-0812">Transmembrane</keyword>
<organism evidence="3 4">
    <name type="scientific">Candidatus Nitronereus thalassa</name>
    <dbReference type="NCBI Taxonomy" id="3020898"/>
    <lineage>
        <taxon>Bacteria</taxon>
        <taxon>Pseudomonadati</taxon>
        <taxon>Nitrospirota</taxon>
        <taxon>Nitrospiria</taxon>
        <taxon>Nitrospirales</taxon>
        <taxon>Nitrospiraceae</taxon>
        <taxon>Candidatus Nitronereus</taxon>
    </lineage>
</organism>
<evidence type="ECO:0000313" key="4">
    <source>
        <dbReference type="Proteomes" id="UP001250932"/>
    </source>
</evidence>
<feature type="transmembrane region" description="Helical" evidence="2">
    <location>
        <begin position="55"/>
        <end position="75"/>
    </location>
</feature>
<comment type="caution">
    <text evidence="3">The sequence shown here is derived from an EMBL/GenBank/DDBJ whole genome shotgun (WGS) entry which is preliminary data.</text>
</comment>
<evidence type="ECO:0000313" key="3">
    <source>
        <dbReference type="EMBL" id="MDT7044058.1"/>
    </source>
</evidence>
<dbReference type="Proteomes" id="UP001250932">
    <property type="component" value="Unassembled WGS sequence"/>
</dbReference>
<proteinExistence type="predicted"/>